<proteinExistence type="predicted"/>
<reference evidence="1" key="1">
    <citation type="submission" date="2021-06" db="EMBL/GenBank/DDBJ databases">
        <authorList>
            <person name="Hodson N. C."/>
            <person name="Mongue J. A."/>
            <person name="Jaron S. K."/>
        </authorList>
    </citation>
    <scope>NUCLEOTIDE SEQUENCE</scope>
</reference>
<keyword evidence="2" id="KW-1185">Reference proteome</keyword>
<feature type="non-terminal residue" evidence="1">
    <location>
        <position position="1"/>
    </location>
</feature>
<organism evidence="1 2">
    <name type="scientific">Allacma fusca</name>
    <dbReference type="NCBI Taxonomy" id="39272"/>
    <lineage>
        <taxon>Eukaryota</taxon>
        <taxon>Metazoa</taxon>
        <taxon>Ecdysozoa</taxon>
        <taxon>Arthropoda</taxon>
        <taxon>Hexapoda</taxon>
        <taxon>Collembola</taxon>
        <taxon>Symphypleona</taxon>
        <taxon>Sminthuridae</taxon>
        <taxon>Allacma</taxon>
    </lineage>
</organism>
<dbReference type="AlphaFoldDB" id="A0A8J2KJN6"/>
<gene>
    <name evidence="1" type="ORF">AFUS01_LOCUS28224</name>
</gene>
<comment type="caution">
    <text evidence="1">The sequence shown here is derived from an EMBL/GenBank/DDBJ whole genome shotgun (WGS) entry which is preliminary data.</text>
</comment>
<protein>
    <submittedName>
        <fullName evidence="1">Uncharacterized protein</fullName>
    </submittedName>
</protein>
<name>A0A8J2KJN6_9HEXA</name>
<dbReference type="EMBL" id="CAJVCH010400466">
    <property type="protein sequence ID" value="CAG7817672.1"/>
    <property type="molecule type" value="Genomic_DNA"/>
</dbReference>
<dbReference type="Proteomes" id="UP000708208">
    <property type="component" value="Unassembled WGS sequence"/>
</dbReference>
<sequence length="40" mass="4550">MLLSLTSNLIRGPRRKVISMNNFHHPSMNKFLPGFDPPVS</sequence>
<evidence type="ECO:0000313" key="2">
    <source>
        <dbReference type="Proteomes" id="UP000708208"/>
    </source>
</evidence>
<evidence type="ECO:0000313" key="1">
    <source>
        <dbReference type="EMBL" id="CAG7817672.1"/>
    </source>
</evidence>
<accession>A0A8J2KJN6</accession>